<reference evidence="5" key="1">
    <citation type="submission" date="2022-01" db="EMBL/GenBank/DDBJ databases">
        <authorList>
            <person name="King R."/>
        </authorList>
    </citation>
    <scope>NUCLEOTIDE SEQUENCE</scope>
</reference>
<dbReference type="PROSITE" id="PS50005">
    <property type="entry name" value="TPR"/>
    <property type="match status" value="1"/>
</dbReference>
<dbReference type="InterPro" id="IPR052628">
    <property type="entry name" value="CFAP70"/>
</dbReference>
<name>A0A9P0CG87_9CUCU</name>
<accession>A0A9P0CG87</accession>
<dbReference type="Gene3D" id="1.25.40.10">
    <property type="entry name" value="Tetratricopeptide repeat domain"/>
    <property type="match status" value="3"/>
</dbReference>
<feature type="repeat" description="TPR" evidence="3">
    <location>
        <begin position="781"/>
        <end position="814"/>
    </location>
</feature>
<keyword evidence="2 3" id="KW-0802">TPR repeat</keyword>
<feature type="region of interest" description="Disordered" evidence="4">
    <location>
        <begin position="524"/>
        <end position="546"/>
    </location>
</feature>
<keyword evidence="6" id="KW-1185">Reference proteome</keyword>
<dbReference type="InterPro" id="IPR011990">
    <property type="entry name" value="TPR-like_helical_dom_sf"/>
</dbReference>
<sequence>MGTKVESKPSSTFKSITSKHSVIRSRTSMMRELNLSTFREKHAKIKITLECCQNLKPFFQFSDIQAKCVFGDNVIGESTPVPITDAHSIPIMHTFEFQIRRTHLKDMDNLVTFPAFLYFYQIQGTYDRHIYPQLHINELVHSMVPIRSFDSIFSLYEALSSKTNVETVGSTGDVPTVKRKSKVKVPAVSRSSSIKVSDKMGKSKKESKTLIPKEKRSSTSKISINCKKTSSISLRQSNGSLSPIIPCEPIMFGICTIDFLPLLFGNKNMSLSVLIKPVVEYDDEKMISYKSHPKATITLCTEDHLEVPDSAILNFTVETIYNIPQNLMKDNQEFKLCCLMPMLNEQKVPILFSNPVFLRKTTNCIRKCWPGIQRIGSDANSSEYRTPEDLKDLNVKFDPNVVSYINMDSVRLQFAMIKRHLLSRDSLDDIATHVKAHKKFVLEFYMTTKGAQPEVKTPKNHEPSVSTKKGTSFNPYLHLMALIDLSPLLYPGVRRVRVATPLTTFSSEDAAKYGGLEDSYFFPNAKENSKPNKVPGETERTTKEEKVTKGAEENLKYKLPFRPEEAADPVQVYDEEGRPCFVVVEIVLTTPLTPKKDIEVLKEDLSKLIVATSQVPQDLSKVILTSCITVDYYKEVLNGMVNDLNKKYLTYLEEQNCSTVRECCERNIESFVQYLKKRGVYESYVNSISKAVSLLISKKFHLSDNKNDVQYQKLIGDVFVFLISQMNETVNKLICHGMEPTSDITQINNYLFYSKEAMEIGRVEMAQRYLLERICHDTENADYWFDYGIFLLRNKEDDKAFESFKEALTKNANHKYCLLILGILLCEKSQIDDAETCLLVLMNKEFSWLEGWGVLYLFYLKCDNFEGMDMAMDMAKKHSGRSPHEQDEFMEADELVWTKAICPGTIFFRTAVLLLKCRLYEWCELALSQEVNNNSGLVQYLLSVICYYKKLYDHALDHIEETKRIYGPDYAVASLAGHCFLALDRKQEAKEQYYWALEFFNRPVSMHLVSIQLANILNEFGEIQEARKLALISCKYNPTPYTWMLAGKFYLQQNDLLSAEDCFSEGNCIDNRFAEIWGYLALVNAKLKRASEAEICYNQALRNKLDQQDLITAILDEVGTLSKEDFLHVY</sequence>
<gene>
    <name evidence="5" type="ORF">PSYICH_LOCUS264</name>
</gene>
<evidence type="ECO:0000256" key="3">
    <source>
        <dbReference type="PROSITE-ProRule" id="PRU00339"/>
    </source>
</evidence>
<evidence type="ECO:0000313" key="6">
    <source>
        <dbReference type="Proteomes" id="UP001153636"/>
    </source>
</evidence>
<dbReference type="AlphaFoldDB" id="A0A9P0CG87"/>
<evidence type="ECO:0000313" key="5">
    <source>
        <dbReference type="EMBL" id="CAH1098685.1"/>
    </source>
</evidence>
<feature type="compositionally biased region" description="Basic and acidic residues" evidence="4">
    <location>
        <begin position="196"/>
        <end position="217"/>
    </location>
</feature>
<dbReference type="GO" id="GO:0060271">
    <property type="term" value="P:cilium assembly"/>
    <property type="evidence" value="ECO:0007669"/>
    <property type="project" value="TreeGrafter"/>
</dbReference>
<feature type="region of interest" description="Disordered" evidence="4">
    <location>
        <begin position="196"/>
        <end position="220"/>
    </location>
</feature>
<dbReference type="SUPFAM" id="SSF48452">
    <property type="entry name" value="TPR-like"/>
    <property type="match status" value="2"/>
</dbReference>
<dbReference type="GO" id="GO:0031514">
    <property type="term" value="C:motile cilium"/>
    <property type="evidence" value="ECO:0007669"/>
    <property type="project" value="TreeGrafter"/>
</dbReference>
<proteinExistence type="predicted"/>
<dbReference type="GO" id="GO:0070062">
    <property type="term" value="C:extracellular exosome"/>
    <property type="evidence" value="ECO:0007669"/>
    <property type="project" value="TreeGrafter"/>
</dbReference>
<dbReference type="GO" id="GO:0003341">
    <property type="term" value="P:cilium movement"/>
    <property type="evidence" value="ECO:0007669"/>
    <property type="project" value="TreeGrafter"/>
</dbReference>
<feature type="compositionally biased region" description="Basic and acidic residues" evidence="4">
    <location>
        <begin position="536"/>
        <end position="546"/>
    </location>
</feature>
<dbReference type="EMBL" id="OV651813">
    <property type="protein sequence ID" value="CAH1098685.1"/>
    <property type="molecule type" value="Genomic_DNA"/>
</dbReference>
<dbReference type="PANTHER" id="PTHR44314">
    <property type="entry name" value="CILIA- AND FLAGELLA-ASSOCIATED PROTEIN 70"/>
    <property type="match status" value="1"/>
</dbReference>
<evidence type="ECO:0000256" key="2">
    <source>
        <dbReference type="ARBA" id="ARBA00022803"/>
    </source>
</evidence>
<keyword evidence="1" id="KW-0677">Repeat</keyword>
<organism evidence="5 6">
    <name type="scientific">Psylliodes chrysocephalus</name>
    <dbReference type="NCBI Taxonomy" id="3402493"/>
    <lineage>
        <taxon>Eukaryota</taxon>
        <taxon>Metazoa</taxon>
        <taxon>Ecdysozoa</taxon>
        <taxon>Arthropoda</taxon>
        <taxon>Hexapoda</taxon>
        <taxon>Insecta</taxon>
        <taxon>Pterygota</taxon>
        <taxon>Neoptera</taxon>
        <taxon>Endopterygota</taxon>
        <taxon>Coleoptera</taxon>
        <taxon>Polyphaga</taxon>
        <taxon>Cucujiformia</taxon>
        <taxon>Chrysomeloidea</taxon>
        <taxon>Chrysomelidae</taxon>
        <taxon>Galerucinae</taxon>
        <taxon>Alticini</taxon>
        <taxon>Psylliodes</taxon>
    </lineage>
</organism>
<dbReference type="Proteomes" id="UP001153636">
    <property type="component" value="Chromosome 1"/>
</dbReference>
<evidence type="ECO:0000256" key="1">
    <source>
        <dbReference type="ARBA" id="ARBA00022737"/>
    </source>
</evidence>
<dbReference type="PANTHER" id="PTHR44314:SF1">
    <property type="entry name" value="CILIA- AND FLAGELLA-ASSOCIATED PROTEIN 70"/>
    <property type="match status" value="1"/>
</dbReference>
<protein>
    <recommendedName>
        <fullName evidence="7">Tetratricopeptide repeat protein 18</fullName>
    </recommendedName>
</protein>
<dbReference type="SMART" id="SM00028">
    <property type="entry name" value="TPR"/>
    <property type="match status" value="5"/>
</dbReference>
<dbReference type="InterPro" id="IPR019734">
    <property type="entry name" value="TPR_rpt"/>
</dbReference>
<evidence type="ECO:0008006" key="7">
    <source>
        <dbReference type="Google" id="ProtNLM"/>
    </source>
</evidence>
<dbReference type="OrthoDB" id="10262375at2759"/>
<evidence type="ECO:0000256" key="4">
    <source>
        <dbReference type="SAM" id="MobiDB-lite"/>
    </source>
</evidence>